<evidence type="ECO:0000313" key="2">
    <source>
        <dbReference type="Proteomes" id="UP000649604"/>
    </source>
</evidence>
<dbReference type="EMBL" id="WJJP01000630">
    <property type="protein sequence ID" value="MBD3326745.1"/>
    <property type="molecule type" value="Genomic_DNA"/>
</dbReference>
<feature type="non-terminal residue" evidence="1">
    <location>
        <position position="127"/>
    </location>
</feature>
<dbReference type="Proteomes" id="UP000649604">
    <property type="component" value="Unassembled WGS sequence"/>
</dbReference>
<sequence>MNPQDTFEIIIIGAGLAGLSAAYQLREFPTLLLEREPFPGGRIATRKFGACAYDIGAVLGYDPDDVPFEFSPPNAIAETGPVGICTGEHTYFGDSVMECLQAVFSKDSATFSTLRAIQAGTTGPQAL</sequence>
<dbReference type="Gene3D" id="3.50.50.60">
    <property type="entry name" value="FAD/NAD(P)-binding domain"/>
    <property type="match status" value="1"/>
</dbReference>
<dbReference type="Pfam" id="PF13450">
    <property type="entry name" value="NAD_binding_8"/>
    <property type="match status" value="1"/>
</dbReference>
<gene>
    <name evidence="1" type="ORF">GF339_19330</name>
</gene>
<comment type="caution">
    <text evidence="1">The sequence shown here is derived from an EMBL/GenBank/DDBJ whole genome shotgun (WGS) entry which is preliminary data.</text>
</comment>
<reference evidence="1" key="1">
    <citation type="submission" date="2019-11" db="EMBL/GenBank/DDBJ databases">
        <title>Microbial mats filling the niche in hypersaline microbial mats.</title>
        <authorList>
            <person name="Wong H.L."/>
            <person name="Macleod F.I."/>
            <person name="White R.A. III"/>
            <person name="Burns B.P."/>
        </authorList>
    </citation>
    <scope>NUCLEOTIDE SEQUENCE</scope>
    <source>
        <strain evidence="1">Rbin_158</strain>
    </source>
</reference>
<proteinExistence type="predicted"/>
<dbReference type="SUPFAM" id="SSF51905">
    <property type="entry name" value="FAD/NAD(P)-binding domain"/>
    <property type="match status" value="1"/>
</dbReference>
<dbReference type="AlphaFoldDB" id="A0A9D5Q7C8"/>
<dbReference type="InterPro" id="IPR036188">
    <property type="entry name" value="FAD/NAD-bd_sf"/>
</dbReference>
<dbReference type="InterPro" id="IPR050281">
    <property type="entry name" value="Flavin_monoamine_oxidase"/>
</dbReference>
<name>A0A9D5Q7C8_9BACT</name>
<evidence type="ECO:0000313" key="1">
    <source>
        <dbReference type="EMBL" id="MBD3326745.1"/>
    </source>
</evidence>
<dbReference type="PANTHER" id="PTHR10742">
    <property type="entry name" value="FLAVIN MONOAMINE OXIDASE"/>
    <property type="match status" value="1"/>
</dbReference>
<protein>
    <submittedName>
        <fullName evidence="1">FAD-dependent oxidoreductase</fullName>
    </submittedName>
</protein>
<accession>A0A9D5Q7C8</accession>
<dbReference type="GO" id="GO:0016491">
    <property type="term" value="F:oxidoreductase activity"/>
    <property type="evidence" value="ECO:0007669"/>
    <property type="project" value="TreeGrafter"/>
</dbReference>
<dbReference type="PANTHER" id="PTHR10742:SF410">
    <property type="entry name" value="LYSINE-SPECIFIC HISTONE DEMETHYLASE 2"/>
    <property type="match status" value="1"/>
</dbReference>
<organism evidence="1 2">
    <name type="scientific">candidate division KSB3 bacterium</name>
    <dbReference type="NCBI Taxonomy" id="2044937"/>
    <lineage>
        <taxon>Bacteria</taxon>
        <taxon>candidate division KSB3</taxon>
    </lineage>
</organism>